<accession>A0AAW1MX53</accession>
<evidence type="ECO:0000256" key="9">
    <source>
        <dbReference type="SAM" id="Phobius"/>
    </source>
</evidence>
<dbReference type="PANTHER" id="PTHR31885">
    <property type="entry name" value="GH04784P"/>
    <property type="match status" value="1"/>
</dbReference>
<evidence type="ECO:0000256" key="3">
    <source>
        <dbReference type="ARBA" id="ARBA00022692"/>
    </source>
</evidence>
<organism evidence="10 11">
    <name type="scientific">Popillia japonica</name>
    <name type="common">Japanese beetle</name>
    <dbReference type="NCBI Taxonomy" id="7064"/>
    <lineage>
        <taxon>Eukaryota</taxon>
        <taxon>Metazoa</taxon>
        <taxon>Ecdysozoa</taxon>
        <taxon>Arthropoda</taxon>
        <taxon>Hexapoda</taxon>
        <taxon>Insecta</taxon>
        <taxon>Pterygota</taxon>
        <taxon>Neoptera</taxon>
        <taxon>Endopterygota</taxon>
        <taxon>Coleoptera</taxon>
        <taxon>Polyphaga</taxon>
        <taxon>Scarabaeiformia</taxon>
        <taxon>Scarabaeidae</taxon>
        <taxon>Rutelinae</taxon>
        <taxon>Popillia</taxon>
    </lineage>
</organism>
<comment type="catalytic activity">
    <reaction evidence="8">
        <text>a 1-O-(1Z-alkenyl)-sn-glycero-3-phosphocholine + H2O = a 2,3-saturated aldehyde + sn-glycerol 3-phosphocholine</text>
        <dbReference type="Rhea" id="RHEA:22544"/>
        <dbReference type="ChEBI" id="CHEBI:15377"/>
        <dbReference type="ChEBI" id="CHEBI:16870"/>
        <dbReference type="ChEBI" id="CHEBI:73359"/>
        <dbReference type="ChEBI" id="CHEBI:77287"/>
        <dbReference type="EC" id="3.3.2.2"/>
    </reaction>
</comment>
<keyword evidence="3 9" id="KW-0812">Transmembrane</keyword>
<dbReference type="Proteomes" id="UP001458880">
    <property type="component" value="Unassembled WGS sequence"/>
</dbReference>
<dbReference type="GO" id="GO:0047408">
    <property type="term" value="F:alkenylglycerophosphocholine hydrolase activity"/>
    <property type="evidence" value="ECO:0007669"/>
    <property type="project" value="UniProtKB-EC"/>
</dbReference>
<keyword evidence="4 9" id="KW-1133">Transmembrane helix</keyword>
<evidence type="ECO:0000256" key="6">
    <source>
        <dbReference type="ARBA" id="ARBA00035673"/>
    </source>
</evidence>
<dbReference type="PANTHER" id="PTHR31885:SF6">
    <property type="entry name" value="GH04784P"/>
    <property type="match status" value="1"/>
</dbReference>
<comment type="similarity">
    <text evidence="2">Belongs to the TMEM86 family.</text>
</comment>
<evidence type="ECO:0000256" key="4">
    <source>
        <dbReference type="ARBA" id="ARBA00022989"/>
    </source>
</evidence>
<evidence type="ECO:0000256" key="7">
    <source>
        <dbReference type="ARBA" id="ARBA00049458"/>
    </source>
</evidence>
<reference evidence="10 11" key="1">
    <citation type="journal article" date="2024" name="BMC Genomics">
        <title>De novo assembly and annotation of Popillia japonica's genome with initial clues to its potential as an invasive pest.</title>
        <authorList>
            <person name="Cucini C."/>
            <person name="Boschi S."/>
            <person name="Funari R."/>
            <person name="Cardaioli E."/>
            <person name="Iannotti N."/>
            <person name="Marturano G."/>
            <person name="Paoli F."/>
            <person name="Bruttini M."/>
            <person name="Carapelli A."/>
            <person name="Frati F."/>
            <person name="Nardi F."/>
        </authorList>
    </citation>
    <scope>NUCLEOTIDE SEQUENCE [LARGE SCALE GENOMIC DNA]</scope>
    <source>
        <strain evidence="10">DMR45628</strain>
    </source>
</reference>
<evidence type="ECO:0000256" key="8">
    <source>
        <dbReference type="ARBA" id="ARBA00049560"/>
    </source>
</evidence>
<dbReference type="InterPro" id="IPR012506">
    <property type="entry name" value="TMEM86B-like"/>
</dbReference>
<proteinExistence type="inferred from homology"/>
<name>A0AAW1MX53_POPJA</name>
<evidence type="ECO:0000256" key="5">
    <source>
        <dbReference type="ARBA" id="ARBA00023136"/>
    </source>
</evidence>
<feature type="transmembrane region" description="Helical" evidence="9">
    <location>
        <begin position="71"/>
        <end position="89"/>
    </location>
</feature>
<evidence type="ECO:0000313" key="11">
    <source>
        <dbReference type="Proteomes" id="UP001458880"/>
    </source>
</evidence>
<feature type="transmembrane region" description="Helical" evidence="9">
    <location>
        <begin position="6"/>
        <end position="27"/>
    </location>
</feature>
<evidence type="ECO:0000313" key="10">
    <source>
        <dbReference type="EMBL" id="KAK9752421.1"/>
    </source>
</evidence>
<dbReference type="GO" id="GO:0016020">
    <property type="term" value="C:membrane"/>
    <property type="evidence" value="ECO:0007669"/>
    <property type="project" value="UniProtKB-SubCell"/>
</dbReference>
<dbReference type="EC" id="3.3.2.2" evidence="6"/>
<dbReference type="EMBL" id="JASPKY010000020">
    <property type="protein sequence ID" value="KAK9752421.1"/>
    <property type="molecule type" value="Genomic_DNA"/>
</dbReference>
<comment type="subcellular location">
    <subcellularLocation>
        <location evidence="1">Membrane</location>
        <topology evidence="1">Multi-pass membrane protein</topology>
    </subcellularLocation>
</comment>
<evidence type="ECO:0000256" key="2">
    <source>
        <dbReference type="ARBA" id="ARBA00007375"/>
    </source>
</evidence>
<dbReference type="Pfam" id="PF07947">
    <property type="entry name" value="YhhN"/>
    <property type="match status" value="1"/>
</dbReference>
<comment type="caution">
    <text evidence="10">The sequence shown here is derived from an EMBL/GenBank/DDBJ whole genome shotgun (WGS) entry which is preliminary data.</text>
</comment>
<sequence length="101" mass="11190">MPGLDGVLIAGVPLYSIILSTMVWRAIARLYDEQVRTWSKLFTALGAISFAVSDAVIGVDRFMFRINQSQALVMFTYYAAQLGLALSVVDPRYTAIKKKAQ</sequence>
<dbReference type="AlphaFoldDB" id="A0AAW1MX53"/>
<comment type="catalytic activity">
    <reaction evidence="7">
        <text>a 1-O-(1Z-alkenyl)-sn-glycero-3-phosphoethanolamine + H2O = a 2,3-saturated aldehyde + sn-glycero-3-phosphoethanolamine</text>
        <dbReference type="Rhea" id="RHEA:16905"/>
        <dbReference type="ChEBI" id="CHEBI:15377"/>
        <dbReference type="ChEBI" id="CHEBI:73359"/>
        <dbReference type="ChEBI" id="CHEBI:77288"/>
        <dbReference type="ChEBI" id="CHEBI:143890"/>
        <dbReference type="EC" id="3.3.2.2"/>
    </reaction>
</comment>
<protein>
    <recommendedName>
        <fullName evidence="6">lysoplasmalogenase</fullName>
        <ecNumber evidence="6">3.3.2.2</ecNumber>
    </recommendedName>
</protein>
<evidence type="ECO:0000256" key="1">
    <source>
        <dbReference type="ARBA" id="ARBA00004141"/>
    </source>
</evidence>
<keyword evidence="11" id="KW-1185">Reference proteome</keyword>
<feature type="transmembrane region" description="Helical" evidence="9">
    <location>
        <begin position="39"/>
        <end position="59"/>
    </location>
</feature>
<gene>
    <name evidence="10" type="ORF">QE152_g4207</name>
</gene>
<keyword evidence="5 9" id="KW-0472">Membrane</keyword>